<sequence length="97" mass="10954">MVFGVHWLNPESSTDAVEDAYSPNTDRYNADAFYHPNARSWQNVLATKGGHFLKQDPYTFDAAFFNITAAEAISFDPKQRIAMEFVYEALENAGKTL</sequence>
<dbReference type="PANTHER" id="PTHR43775:SF29">
    <property type="entry name" value="ASPERFURANONE POLYKETIDE SYNTHASE AFOG-RELATED"/>
    <property type="match status" value="1"/>
</dbReference>
<dbReference type="GO" id="GO:0006633">
    <property type="term" value="P:fatty acid biosynthetic process"/>
    <property type="evidence" value="ECO:0007669"/>
    <property type="project" value="TreeGrafter"/>
</dbReference>
<dbReference type="GO" id="GO:0004312">
    <property type="term" value="F:fatty acid synthase activity"/>
    <property type="evidence" value="ECO:0007669"/>
    <property type="project" value="TreeGrafter"/>
</dbReference>
<dbReference type="PANTHER" id="PTHR43775">
    <property type="entry name" value="FATTY ACID SYNTHASE"/>
    <property type="match status" value="1"/>
</dbReference>
<dbReference type="InterPro" id="IPR050091">
    <property type="entry name" value="PKS_NRPS_Biosynth_Enz"/>
</dbReference>
<gene>
    <name evidence="2" type="ORF">CC80DRAFT_541385</name>
</gene>
<dbReference type="EMBL" id="ML976977">
    <property type="protein sequence ID" value="KAF1963453.1"/>
    <property type="molecule type" value="Genomic_DNA"/>
</dbReference>
<evidence type="ECO:0000259" key="1">
    <source>
        <dbReference type="Pfam" id="PF00109"/>
    </source>
</evidence>
<keyword evidence="3" id="KW-1185">Reference proteome</keyword>
<accession>A0A6A5UE26</accession>
<dbReference type="InterPro" id="IPR016039">
    <property type="entry name" value="Thiolase-like"/>
</dbReference>
<dbReference type="Pfam" id="PF00109">
    <property type="entry name" value="ketoacyl-synt"/>
    <property type="match status" value="1"/>
</dbReference>
<dbReference type="SUPFAM" id="SSF53901">
    <property type="entry name" value="Thiolase-like"/>
    <property type="match status" value="1"/>
</dbReference>
<dbReference type="GO" id="GO:0044550">
    <property type="term" value="P:secondary metabolite biosynthetic process"/>
    <property type="evidence" value="ECO:0007669"/>
    <property type="project" value="TreeGrafter"/>
</dbReference>
<evidence type="ECO:0000313" key="2">
    <source>
        <dbReference type="EMBL" id="KAF1963453.1"/>
    </source>
</evidence>
<name>A0A6A5UE26_9PLEO</name>
<proteinExistence type="predicted"/>
<dbReference type="InterPro" id="IPR014030">
    <property type="entry name" value="Ketoacyl_synth_N"/>
</dbReference>
<evidence type="ECO:0000313" key="3">
    <source>
        <dbReference type="Proteomes" id="UP000800035"/>
    </source>
</evidence>
<organism evidence="2 3">
    <name type="scientific">Byssothecium circinans</name>
    <dbReference type="NCBI Taxonomy" id="147558"/>
    <lineage>
        <taxon>Eukaryota</taxon>
        <taxon>Fungi</taxon>
        <taxon>Dikarya</taxon>
        <taxon>Ascomycota</taxon>
        <taxon>Pezizomycotina</taxon>
        <taxon>Dothideomycetes</taxon>
        <taxon>Pleosporomycetidae</taxon>
        <taxon>Pleosporales</taxon>
        <taxon>Massarineae</taxon>
        <taxon>Massarinaceae</taxon>
        <taxon>Byssothecium</taxon>
    </lineage>
</organism>
<protein>
    <recommendedName>
        <fullName evidence="1">Beta-ketoacyl synthase-like N-terminal domain-containing protein</fullName>
    </recommendedName>
</protein>
<reference evidence="2" key="1">
    <citation type="journal article" date="2020" name="Stud. Mycol.">
        <title>101 Dothideomycetes genomes: a test case for predicting lifestyles and emergence of pathogens.</title>
        <authorList>
            <person name="Haridas S."/>
            <person name="Albert R."/>
            <person name="Binder M."/>
            <person name="Bloem J."/>
            <person name="Labutti K."/>
            <person name="Salamov A."/>
            <person name="Andreopoulos B."/>
            <person name="Baker S."/>
            <person name="Barry K."/>
            <person name="Bills G."/>
            <person name="Bluhm B."/>
            <person name="Cannon C."/>
            <person name="Castanera R."/>
            <person name="Culley D."/>
            <person name="Daum C."/>
            <person name="Ezra D."/>
            <person name="Gonzalez J."/>
            <person name="Henrissat B."/>
            <person name="Kuo A."/>
            <person name="Liang C."/>
            <person name="Lipzen A."/>
            <person name="Lutzoni F."/>
            <person name="Magnuson J."/>
            <person name="Mondo S."/>
            <person name="Nolan M."/>
            <person name="Ohm R."/>
            <person name="Pangilinan J."/>
            <person name="Park H.-J."/>
            <person name="Ramirez L."/>
            <person name="Alfaro M."/>
            <person name="Sun H."/>
            <person name="Tritt A."/>
            <person name="Yoshinaga Y."/>
            <person name="Zwiers L.-H."/>
            <person name="Turgeon B."/>
            <person name="Goodwin S."/>
            <person name="Spatafora J."/>
            <person name="Crous P."/>
            <person name="Grigoriev I."/>
        </authorList>
    </citation>
    <scope>NUCLEOTIDE SEQUENCE</scope>
    <source>
        <strain evidence="2">CBS 675.92</strain>
    </source>
</reference>
<dbReference type="OrthoDB" id="3786578at2759"/>
<dbReference type="AlphaFoldDB" id="A0A6A5UE26"/>
<dbReference type="Proteomes" id="UP000800035">
    <property type="component" value="Unassembled WGS sequence"/>
</dbReference>
<dbReference type="Gene3D" id="3.40.47.10">
    <property type="match status" value="1"/>
</dbReference>
<feature type="domain" description="Beta-ketoacyl synthase-like N-terminal" evidence="1">
    <location>
        <begin position="22"/>
        <end position="94"/>
    </location>
</feature>